<keyword evidence="3" id="KW-1185">Reference proteome</keyword>
<feature type="non-terminal residue" evidence="2">
    <location>
        <position position="1"/>
    </location>
</feature>
<evidence type="ECO:0000313" key="3">
    <source>
        <dbReference type="Proteomes" id="UP000050509"/>
    </source>
</evidence>
<gene>
    <name evidence="2" type="ORF">SE17_14135</name>
</gene>
<dbReference type="EMBL" id="LJCR01000470">
    <property type="protein sequence ID" value="KPV52663.1"/>
    <property type="molecule type" value="Genomic_DNA"/>
</dbReference>
<feature type="domain" description="Fibronectin type-III" evidence="1">
    <location>
        <begin position="718"/>
        <end position="809"/>
    </location>
</feature>
<dbReference type="SUPFAM" id="SSF49265">
    <property type="entry name" value="Fibronectin type III"/>
    <property type="match status" value="1"/>
</dbReference>
<dbReference type="InterPro" id="IPR015943">
    <property type="entry name" value="WD40/YVTN_repeat-like_dom_sf"/>
</dbReference>
<dbReference type="CDD" id="cd00063">
    <property type="entry name" value="FN3"/>
    <property type="match status" value="1"/>
</dbReference>
<dbReference type="InterPro" id="IPR036116">
    <property type="entry name" value="FN3_sf"/>
</dbReference>
<accession>A0A0P9DAF6</accession>
<reference evidence="2 3" key="1">
    <citation type="submission" date="2015-09" db="EMBL/GenBank/DDBJ databases">
        <title>Draft genome sequence of Kouleothrix aurantiaca JCM 19913.</title>
        <authorList>
            <person name="Hemp J."/>
        </authorList>
    </citation>
    <scope>NUCLEOTIDE SEQUENCE [LARGE SCALE GENOMIC DNA]</scope>
    <source>
        <strain evidence="2 3">COM-B</strain>
    </source>
</reference>
<name>A0A0P9DAF6_9CHLR</name>
<comment type="caution">
    <text evidence="2">The sequence shown here is derived from an EMBL/GenBank/DDBJ whole genome shotgun (WGS) entry which is preliminary data.</text>
</comment>
<dbReference type="Proteomes" id="UP000050509">
    <property type="component" value="Unassembled WGS sequence"/>
</dbReference>
<organism evidence="2 3">
    <name type="scientific">Kouleothrix aurantiaca</name>
    <dbReference type="NCBI Taxonomy" id="186479"/>
    <lineage>
        <taxon>Bacteria</taxon>
        <taxon>Bacillati</taxon>
        <taxon>Chloroflexota</taxon>
        <taxon>Chloroflexia</taxon>
        <taxon>Chloroflexales</taxon>
        <taxon>Roseiflexineae</taxon>
        <taxon>Roseiflexaceae</taxon>
        <taxon>Kouleothrix</taxon>
    </lineage>
</organism>
<dbReference type="AlphaFoldDB" id="A0A0P9DAF6"/>
<evidence type="ECO:0000313" key="2">
    <source>
        <dbReference type="EMBL" id="KPV52663.1"/>
    </source>
</evidence>
<proteinExistence type="predicted"/>
<dbReference type="Gene3D" id="2.60.40.10">
    <property type="entry name" value="Immunoglobulins"/>
    <property type="match status" value="1"/>
</dbReference>
<dbReference type="InterPro" id="IPR013783">
    <property type="entry name" value="Ig-like_fold"/>
</dbReference>
<protein>
    <recommendedName>
        <fullName evidence="1">Fibronectin type-III domain-containing protein</fullName>
    </recommendedName>
</protein>
<evidence type="ECO:0000259" key="1">
    <source>
        <dbReference type="PROSITE" id="PS50853"/>
    </source>
</evidence>
<sequence>AIAIDPGNPQVIYAGTGDADAGDQFSSGVMKTTDGGATWVQLGANVFTPFAAGTPAEIDQSISAIVIDPRNTSTVAAGTRYGFYLSRDGGSSWARYSIHDQPGQSQRVSALLIDSSSNPSTIYAAVGFPYASQREGDIGGGNGVYKASIPASGAPSFALLNSGWPDGTGGGSANNVGRIRLARSAQNPQIIYAQVGDYFSFNALGTWVTTNGGASWAQLAGSQDSAYHDCFNMATSEGQDWYDLAFGVDASNDHVLYVGRTSMYKLQVNSAYTGITSITNLANVYSQTCGGYGAIHPDQHALAMLGGGQFLVGNDGGVYLGNGAVGGFTQLNRGLNISQFYAGQIGANFATSSTQFAFGGMQDNGSASWDAANSTAQWQARGNGGDGFFTAFDPLSSTKTQGRWYTEYTYGALSCSSTGAQGPFFSTCTGGWYSSFGFQIDRSDWSTPFVLDQLHCSNTTCNNIILGTNRLWASGSGGISRASWVPVSPDLTKGDVFNDNASNTIIDVRFAPSSPTSAAVGTDDGNVQWSNNIFGGANCTAAALDTASFSCTPVMGAAWVNLAKGNTVLPNRAIQGVGFDPSDDRVVYAAVGGFNANTPSTPGHLFRASCSANCASANSWAWADKTANLPDVPADSVIANPNNRKQVFVGTHFGFYYTNDIDAQPVVWQRYQNNLPNTVIKYLTIDRGATTLAAFTYGRSVYTIKLPGAGGFGAALPAPNSLAAQAVSAHQIDLQWSDQSDNETGFLIERCAGAGCNDFAQVGATAANIASFSDADLTAGTSYSYRVRATNGSSASVYSEVASATTSIFIAYIPLATTP</sequence>
<dbReference type="PROSITE" id="PS50853">
    <property type="entry name" value="FN3"/>
    <property type="match status" value="1"/>
</dbReference>
<dbReference type="Gene3D" id="2.130.10.10">
    <property type="entry name" value="YVTN repeat-like/Quinoprotein amine dehydrogenase"/>
    <property type="match status" value="2"/>
</dbReference>
<dbReference type="SUPFAM" id="SSF110296">
    <property type="entry name" value="Oligoxyloglucan reducing end-specific cellobiohydrolase"/>
    <property type="match status" value="1"/>
</dbReference>
<dbReference type="InterPro" id="IPR003961">
    <property type="entry name" value="FN3_dom"/>
</dbReference>
<dbReference type="SMART" id="SM00060">
    <property type="entry name" value="FN3"/>
    <property type="match status" value="1"/>
</dbReference>